<dbReference type="Proteomes" id="UP001148662">
    <property type="component" value="Unassembled WGS sequence"/>
</dbReference>
<reference evidence="1" key="1">
    <citation type="submission" date="2022-07" db="EMBL/GenBank/DDBJ databases">
        <title>Genome Sequence of Phlebia brevispora.</title>
        <authorList>
            <person name="Buettner E."/>
        </authorList>
    </citation>
    <scope>NUCLEOTIDE SEQUENCE</scope>
    <source>
        <strain evidence="1">MPL23</strain>
    </source>
</reference>
<organism evidence="1 2">
    <name type="scientific">Phlebia brevispora</name>
    <dbReference type="NCBI Taxonomy" id="194682"/>
    <lineage>
        <taxon>Eukaryota</taxon>
        <taxon>Fungi</taxon>
        <taxon>Dikarya</taxon>
        <taxon>Basidiomycota</taxon>
        <taxon>Agaricomycotina</taxon>
        <taxon>Agaricomycetes</taxon>
        <taxon>Polyporales</taxon>
        <taxon>Meruliaceae</taxon>
        <taxon>Phlebia</taxon>
    </lineage>
</organism>
<proteinExistence type="predicted"/>
<name>A0ACC1TAW6_9APHY</name>
<accession>A0ACC1TAW6</accession>
<comment type="caution">
    <text evidence="1">The sequence shown here is derived from an EMBL/GenBank/DDBJ whole genome shotgun (WGS) entry which is preliminary data.</text>
</comment>
<evidence type="ECO:0000313" key="2">
    <source>
        <dbReference type="Proteomes" id="UP001148662"/>
    </source>
</evidence>
<sequence length="336" mass="37972">MDTSLYRYTTTSRGIGYNYYASKSRQGRPTLLFLHGFPSTAIDWQYFVSFFKGRGYGIIAPDMLGYGDTDKPTDPSLYVSSKISKDLVDILDAEQVDTAIVIGHDWGSKAASRLASHFPDRFIAYAFLAVPYVPLHPSIKFEDYLAAVKQVNGYETYGYWPFFSSEEADGIIKEHIDSFVSVLYPHDPVLWKTRIGPIGALKTTLLEGFQGPLPAYFSRQAAERWKKTFLKNGFAAPTCWYKIMTNGMEAEDDKQLPPERAWPPAHSPIFFGAATKDYLCVAANGHALFGSEQFKHHNVTVRDFEANHWLIFSHAEDICRELESWIESTVVKKASL</sequence>
<evidence type="ECO:0000313" key="1">
    <source>
        <dbReference type="EMBL" id="KAJ3557331.1"/>
    </source>
</evidence>
<keyword evidence="2" id="KW-1185">Reference proteome</keyword>
<protein>
    <submittedName>
        <fullName evidence="1">Uncharacterized protein</fullName>
    </submittedName>
</protein>
<gene>
    <name evidence="1" type="ORF">NM688_g1528</name>
</gene>
<dbReference type="EMBL" id="JANHOG010000167">
    <property type="protein sequence ID" value="KAJ3557331.1"/>
    <property type="molecule type" value="Genomic_DNA"/>
</dbReference>